<dbReference type="GO" id="GO:0008177">
    <property type="term" value="F:succinate dehydrogenase (quinone) activity"/>
    <property type="evidence" value="ECO:0007669"/>
    <property type="project" value="UniProtKB-EC"/>
</dbReference>
<feature type="binding site" evidence="13">
    <location>
        <position position="393"/>
    </location>
    <ligand>
        <name>substrate</name>
    </ligand>
</feature>
<dbReference type="Gene3D" id="3.90.700.10">
    <property type="entry name" value="Succinate dehydrogenase/fumarate reductase flavoprotein, catalytic domain"/>
    <property type="match status" value="1"/>
</dbReference>
<feature type="binding site" evidence="14">
    <location>
        <begin position="54"/>
        <end position="59"/>
    </location>
    <ligand>
        <name>FAD</name>
        <dbReference type="ChEBI" id="CHEBI:57692"/>
    </ligand>
</feature>
<keyword evidence="11 16" id="KW-0472">Membrane</keyword>
<dbReference type="GO" id="GO:0009055">
    <property type="term" value="F:electron transfer activity"/>
    <property type="evidence" value="ECO:0007669"/>
    <property type="project" value="TreeGrafter"/>
</dbReference>
<evidence type="ECO:0000256" key="3">
    <source>
        <dbReference type="ARBA" id="ARBA00022448"/>
    </source>
</evidence>
<comment type="catalytic activity">
    <reaction evidence="16">
        <text>a quinone + succinate = fumarate + a quinol</text>
        <dbReference type="Rhea" id="RHEA:40523"/>
        <dbReference type="ChEBI" id="CHEBI:24646"/>
        <dbReference type="ChEBI" id="CHEBI:29806"/>
        <dbReference type="ChEBI" id="CHEBI:30031"/>
        <dbReference type="ChEBI" id="CHEBI:132124"/>
        <dbReference type="EC" id="1.3.5.1"/>
    </reaction>
</comment>
<dbReference type="GO" id="GO:0005743">
    <property type="term" value="C:mitochondrial inner membrane"/>
    <property type="evidence" value="ECO:0007669"/>
    <property type="project" value="UniProtKB-SubCell"/>
</dbReference>
<dbReference type="Pfam" id="PF02910">
    <property type="entry name" value="Succ_DH_flav_C"/>
    <property type="match status" value="1"/>
</dbReference>
<evidence type="ECO:0000259" key="17">
    <source>
        <dbReference type="Pfam" id="PF00890"/>
    </source>
</evidence>
<comment type="function">
    <text evidence="16">Flavoprotein (FP) subunit of succinate dehydrogenase (SDH) that is involved in complex II of the mitochondrial electron transport chain and is responsible for transferring electrons from succinate to ubiquinone (coenzyme Q).</text>
</comment>
<dbReference type="Gene3D" id="3.50.50.60">
    <property type="entry name" value="FAD/NAD(P)-binding domain"/>
    <property type="match status" value="1"/>
</dbReference>
<keyword evidence="9 16" id="KW-0560">Oxidoreductase</keyword>
<dbReference type="InterPro" id="IPR027477">
    <property type="entry name" value="Succ_DH/fumarate_Rdtase_cat_sf"/>
</dbReference>
<dbReference type="SUPFAM" id="SSF51905">
    <property type="entry name" value="FAD/NAD(P)-binding domain"/>
    <property type="match status" value="1"/>
</dbReference>
<dbReference type="InterPro" id="IPR014006">
    <property type="entry name" value="Succ_Dhase_FrdA_Gneg"/>
</dbReference>
<comment type="caution">
    <text evidence="19">The sequence shown here is derived from an EMBL/GenBank/DDBJ whole genome shotgun (WGS) entry which is preliminary data.</text>
</comment>
<evidence type="ECO:0000256" key="1">
    <source>
        <dbReference type="ARBA" id="ARBA00004443"/>
    </source>
</evidence>
<evidence type="ECO:0000313" key="19">
    <source>
        <dbReference type="EMBL" id="KAJ3657784.1"/>
    </source>
</evidence>
<dbReference type="Pfam" id="PF00890">
    <property type="entry name" value="FAD_binding_2"/>
    <property type="match status" value="1"/>
</dbReference>
<protein>
    <recommendedName>
        <fullName evidence="16">Succinate dehydrogenase [ubiquinone] flavoprotein subunit, mitochondrial</fullName>
        <ecNumber evidence="16">1.3.5.1</ecNumber>
    </recommendedName>
</protein>
<gene>
    <name evidence="19" type="ORF">Zmor_009565</name>
</gene>
<evidence type="ECO:0000256" key="14">
    <source>
        <dbReference type="PIRSR" id="PIRSR611281-3"/>
    </source>
</evidence>
<evidence type="ECO:0000256" key="9">
    <source>
        <dbReference type="ARBA" id="ARBA00023002"/>
    </source>
</evidence>
<proteinExistence type="inferred from homology"/>
<evidence type="ECO:0000256" key="8">
    <source>
        <dbReference type="ARBA" id="ARBA00022982"/>
    </source>
</evidence>
<dbReference type="GO" id="GO:0006099">
    <property type="term" value="P:tricarboxylic acid cycle"/>
    <property type="evidence" value="ECO:0007669"/>
    <property type="project" value="UniProtKB-KW"/>
</dbReference>
<dbReference type="FunFam" id="4.10.80.40:FF:000004">
    <property type="entry name" value="Succinate dehydrogenase [ubiquinone] flavoprotein subunit, mitochondrial"/>
    <property type="match status" value="1"/>
</dbReference>
<evidence type="ECO:0000256" key="7">
    <source>
        <dbReference type="ARBA" id="ARBA00022946"/>
    </source>
</evidence>
<comment type="similarity">
    <text evidence="2 16">Belongs to the FAD-dependent oxidoreductase 2 family. FRD/SDH subfamily.</text>
</comment>
<feature type="active site" description="Proton acceptor" evidence="12">
    <location>
        <position position="326"/>
    </location>
</feature>
<feature type="domain" description="Fumarate reductase/succinate dehydrogenase flavoprotein-like C-terminal" evidence="18">
    <location>
        <begin position="499"/>
        <end position="651"/>
    </location>
</feature>
<keyword evidence="16" id="KW-0816">Tricarboxylic acid cycle</keyword>
<dbReference type="InterPro" id="IPR015939">
    <property type="entry name" value="Fum_Rdtase/Succ_DH_flav-like_C"/>
</dbReference>
<keyword evidence="5" id="KW-0999">Mitochondrion inner membrane</keyword>
<keyword evidence="10" id="KW-0496">Mitochondrion</keyword>
<evidence type="ECO:0000256" key="2">
    <source>
        <dbReference type="ARBA" id="ARBA00008040"/>
    </source>
</evidence>
<dbReference type="InterPro" id="IPR030664">
    <property type="entry name" value="SdhA/FrdA/AprA"/>
</dbReference>
<dbReference type="GO" id="GO:0006121">
    <property type="term" value="P:mitochondrial electron transport, succinate to ubiquinone"/>
    <property type="evidence" value="ECO:0007669"/>
    <property type="project" value="TreeGrafter"/>
</dbReference>
<keyword evidence="8 16" id="KW-0249">Electron transport</keyword>
<dbReference type="EC" id="1.3.5.1" evidence="16"/>
<comment type="cofactor">
    <cofactor evidence="14">
        <name>FAD</name>
        <dbReference type="ChEBI" id="CHEBI:57692"/>
    </cofactor>
    <text evidence="14">Flavinylated by SdhE, about 5% flavinylation occurs in the absence of SdhE.</text>
</comment>
<evidence type="ECO:0000256" key="10">
    <source>
        <dbReference type="ARBA" id="ARBA00023128"/>
    </source>
</evidence>
<feature type="binding site" evidence="14">
    <location>
        <position position="261"/>
    </location>
    <ligand>
        <name>FAD</name>
        <dbReference type="ChEBI" id="CHEBI:57692"/>
    </ligand>
</feature>
<keyword evidence="6 14" id="KW-0274">FAD</keyword>
<dbReference type="GO" id="GO:0050660">
    <property type="term" value="F:flavin adenine dinucleotide binding"/>
    <property type="evidence" value="ECO:0007669"/>
    <property type="project" value="InterPro"/>
</dbReference>
<keyword evidence="3 16" id="KW-0813">Transport</keyword>
<evidence type="ECO:0000259" key="18">
    <source>
        <dbReference type="Pfam" id="PF02910"/>
    </source>
</evidence>
<feature type="binding site" evidence="14">
    <location>
        <position position="427"/>
    </location>
    <ligand>
        <name>FAD</name>
        <dbReference type="ChEBI" id="CHEBI:57692"/>
    </ligand>
</feature>
<sequence>MRPKFAAPFDVFFGKPQPCEAKPTHTLLQKNKDKKEKKSDIRVTDHFYDCLIIGAGGAGLRAAYGLVSKGFNVAVVSKIFPTRSHTVSAQGGINAALGNYEPDNWYWHFFDTVKGSDWLGDQDAIHYMTREAPKAIFELENCGMPFSRFKDGKIYQRAFGGQSLDCGKGGQAHRTCAAADSTGQYMLHALYGQAVRYDCRFFVEYYALDLIMTEERCCGAIVWELGEGTFHRFFARNTVLATGGAERSYFSCTAAHSSTGDGTALATRAGIPLQDMEFVQFHPTGIYGVGVLVTEGARGEGGVITNSKGERFMEKYAPSAKDLASRDVVSRSATMEILEGRGVGPEKDHVHLELMHLPKEHIRKQLPGISNTVAGFTGRDVTKEPIPIIPTVHYNMGGIPSNYKGQVVTQLPDQSEQVVCGLYCCGECACVSVHGANRLGANSLLETVIFGRAVADTIADLNKPGDDIPQAEEWMGVPAMDNFEKLRQQRGTRTVGDLRLELQKTMQKYAGVFRNQELLAEGCVKVFDLYKELKNVSVCDDSLIWNSDLVEALELQNLFINSLHMIRSMEQRKESRGAHARDDFKVREDEYDYAQPVDGQQKRGIEDHWRKHTLSWLEVETGKVCFTFRPVNDHTLDEDECPPVPPIIRKY</sequence>
<dbReference type="InterPro" id="IPR011281">
    <property type="entry name" value="Succ_DH_flav_su_fwd"/>
</dbReference>
<feature type="domain" description="FAD-dependent oxidoreductase 2 FAD-binding" evidence="17">
    <location>
        <begin position="49"/>
        <end position="444"/>
    </location>
</feature>
<dbReference type="AlphaFoldDB" id="A0AA38IML9"/>
<evidence type="ECO:0000256" key="11">
    <source>
        <dbReference type="ARBA" id="ARBA00023136"/>
    </source>
</evidence>
<dbReference type="NCBIfam" id="TIGR01816">
    <property type="entry name" value="sdhA_forward"/>
    <property type="match status" value="1"/>
</dbReference>
<dbReference type="PANTHER" id="PTHR11632">
    <property type="entry name" value="SUCCINATE DEHYDROGENASE 2 FLAVOPROTEIN SUBUNIT"/>
    <property type="match status" value="1"/>
</dbReference>
<dbReference type="Proteomes" id="UP001168821">
    <property type="component" value="Unassembled WGS sequence"/>
</dbReference>
<evidence type="ECO:0000256" key="5">
    <source>
        <dbReference type="ARBA" id="ARBA00022792"/>
    </source>
</evidence>
<dbReference type="SUPFAM" id="SSF46977">
    <property type="entry name" value="Succinate dehydrogenase/fumarate reductase flavoprotein C-terminal domain"/>
    <property type="match status" value="1"/>
</dbReference>
<reference evidence="19" key="1">
    <citation type="journal article" date="2023" name="G3 (Bethesda)">
        <title>Whole genome assemblies of Zophobas morio and Tenebrio molitor.</title>
        <authorList>
            <person name="Kaur S."/>
            <person name="Stinson S.A."/>
            <person name="diCenzo G.C."/>
        </authorList>
    </citation>
    <scope>NUCLEOTIDE SEQUENCE</scope>
    <source>
        <strain evidence="19">QUZm001</strain>
    </source>
</reference>
<dbReference type="FunFam" id="1.20.58.100:FF:000001">
    <property type="entry name" value="Succinate dehydrogenase flavoprotein subunit (SdhA)"/>
    <property type="match status" value="1"/>
</dbReference>
<dbReference type="FunFam" id="3.90.700.10:FF:000001">
    <property type="entry name" value="Mitochondrial succinate dehydrogenase flavoprotein subunit"/>
    <property type="match status" value="1"/>
</dbReference>
<dbReference type="Gene3D" id="4.10.80.40">
    <property type="entry name" value="succinate dehydrogenase protein domain"/>
    <property type="match status" value="1"/>
</dbReference>
<organism evidence="19 20">
    <name type="scientific">Zophobas morio</name>
    <dbReference type="NCBI Taxonomy" id="2755281"/>
    <lineage>
        <taxon>Eukaryota</taxon>
        <taxon>Metazoa</taxon>
        <taxon>Ecdysozoa</taxon>
        <taxon>Arthropoda</taxon>
        <taxon>Hexapoda</taxon>
        <taxon>Insecta</taxon>
        <taxon>Pterygota</taxon>
        <taxon>Neoptera</taxon>
        <taxon>Endopterygota</taxon>
        <taxon>Coleoptera</taxon>
        <taxon>Polyphaga</taxon>
        <taxon>Cucujiformia</taxon>
        <taxon>Tenebrionidae</taxon>
        <taxon>Zophobas</taxon>
    </lineage>
</organism>
<dbReference type="SUPFAM" id="SSF56425">
    <property type="entry name" value="Succinate dehydrogenase/fumarate reductase flavoprotein, catalytic domain"/>
    <property type="match status" value="1"/>
</dbReference>
<dbReference type="Gene3D" id="1.20.58.100">
    <property type="entry name" value="Fumarate reductase/succinate dehydrogenase flavoprotein-like, C-terminal domain"/>
    <property type="match status" value="1"/>
</dbReference>
<evidence type="ECO:0000256" key="16">
    <source>
        <dbReference type="RuleBase" id="RU362051"/>
    </source>
</evidence>
<comment type="subcellular location">
    <subcellularLocation>
        <location evidence="1 16">Mitochondrion inner membrane</location>
        <topology evidence="1 16">Peripheral membrane protein</topology>
        <orientation evidence="1 16">Matrix side</orientation>
    </subcellularLocation>
</comment>
<keyword evidence="4 14" id="KW-0285">Flavoprotein</keyword>
<evidence type="ECO:0000256" key="12">
    <source>
        <dbReference type="PIRSR" id="PIRSR000171-1"/>
    </source>
</evidence>
<feature type="binding site" evidence="14">
    <location>
        <begin position="77"/>
        <end position="92"/>
    </location>
    <ligand>
        <name>FAD</name>
        <dbReference type="ChEBI" id="CHEBI:57692"/>
    </ligand>
</feature>
<feature type="modified residue" description="Tele-8alpha-FAD histidine" evidence="15">
    <location>
        <position position="85"/>
    </location>
</feature>
<dbReference type="InterPro" id="IPR037099">
    <property type="entry name" value="Fum_R/Succ_DH_flav-like_C_sf"/>
</dbReference>
<evidence type="ECO:0000256" key="4">
    <source>
        <dbReference type="ARBA" id="ARBA00022630"/>
    </source>
</evidence>
<accession>A0AA38IML9</accession>
<feature type="binding site" evidence="14">
    <location>
        <begin position="443"/>
        <end position="444"/>
    </location>
    <ligand>
        <name>FAD</name>
        <dbReference type="ChEBI" id="CHEBI:57692"/>
    </ligand>
</feature>
<dbReference type="EMBL" id="JALNTZ010000003">
    <property type="protein sequence ID" value="KAJ3657784.1"/>
    <property type="molecule type" value="Genomic_DNA"/>
</dbReference>
<evidence type="ECO:0000256" key="13">
    <source>
        <dbReference type="PIRSR" id="PIRSR611281-2"/>
    </source>
</evidence>
<feature type="binding site" evidence="13">
    <location>
        <position position="438"/>
    </location>
    <ligand>
        <name>substrate</name>
    </ligand>
</feature>
<dbReference type="InterPro" id="IPR003953">
    <property type="entry name" value="FAD-dep_OxRdtase_2_FAD-bd"/>
</dbReference>
<dbReference type="InterPro" id="IPR003952">
    <property type="entry name" value="FRD_SDH_FAD_BS"/>
</dbReference>
<dbReference type="PIRSF" id="PIRSF000171">
    <property type="entry name" value="SDHA_APRA_LASPO"/>
    <property type="match status" value="1"/>
</dbReference>
<comment type="pathway">
    <text evidence="16">Carbohydrate metabolism; tricarboxylic acid cycle; fumarate from succinate (eukaryal route): step 1/1.</text>
</comment>
<feature type="binding site" evidence="13">
    <location>
        <position position="294"/>
    </location>
    <ligand>
        <name>substrate</name>
    </ligand>
</feature>
<name>A0AA38IML9_9CUCU</name>
<dbReference type="PROSITE" id="PS00504">
    <property type="entry name" value="FRD_SDH_FAD_BINDING"/>
    <property type="match status" value="1"/>
</dbReference>
<evidence type="ECO:0000256" key="15">
    <source>
        <dbReference type="PIRSR" id="PIRSR611281-4"/>
    </source>
</evidence>
<dbReference type="NCBIfam" id="TIGR01812">
    <property type="entry name" value="sdhA_frdA_Gneg"/>
    <property type="match status" value="1"/>
</dbReference>
<dbReference type="PANTHER" id="PTHR11632:SF51">
    <property type="entry name" value="SUCCINATE DEHYDROGENASE [UBIQUINONE] FLAVOPROTEIN SUBUNIT, MITOCHONDRIAL"/>
    <property type="match status" value="1"/>
</dbReference>
<dbReference type="InterPro" id="IPR036188">
    <property type="entry name" value="FAD/NAD-bd_sf"/>
</dbReference>
<keyword evidence="7 16" id="KW-0809">Transit peptide</keyword>
<keyword evidence="20" id="KW-1185">Reference proteome</keyword>
<evidence type="ECO:0000313" key="20">
    <source>
        <dbReference type="Proteomes" id="UP001168821"/>
    </source>
</evidence>
<feature type="binding site" evidence="13">
    <location>
        <position position="282"/>
    </location>
    <ligand>
        <name>substrate</name>
    </ligand>
</feature>
<evidence type="ECO:0000256" key="6">
    <source>
        <dbReference type="ARBA" id="ARBA00022827"/>
    </source>
</evidence>